<dbReference type="SUPFAM" id="SSF51735">
    <property type="entry name" value="NAD(P)-binding Rossmann-fold domains"/>
    <property type="match status" value="1"/>
</dbReference>
<dbReference type="Pfam" id="PF02423">
    <property type="entry name" value="OCD_Mu_crystall"/>
    <property type="match status" value="1"/>
</dbReference>
<sequence>MIFISEAESTALVTHELAYAAARRALLAAVDEDAHSFPAVLGHGSARANRFTVKSAATAEVAGLKVGSYWPGNAERGLPRHNSLVLLFDQEVGRIGAVIEAGQANAYRTAAADAVAADALARPDARALAVFGTGHQAFHECAALARVREFEVVRVVARDADRGAAFARKLAGHGLTAVPASAEEACRSSDVVVTATTSRAPLFDAAWIGPGTHVASMGSDARGKQELPPELLATARLFCDWPAQSREIGEFQHAPAHAEPTALGHVLSGRSPGRRSADEITVFDSSGIGLQDLFLAVALLEAREHRAQPGS</sequence>
<dbReference type="PANTHER" id="PTHR13812:SF19">
    <property type="entry name" value="KETIMINE REDUCTASE MU-CRYSTALLIN"/>
    <property type="match status" value="1"/>
</dbReference>
<dbReference type="InterPro" id="IPR036291">
    <property type="entry name" value="NAD(P)-bd_dom_sf"/>
</dbReference>
<dbReference type="Gene3D" id="3.40.50.720">
    <property type="entry name" value="NAD(P)-binding Rossmann-like Domain"/>
    <property type="match status" value="1"/>
</dbReference>
<comment type="caution">
    <text evidence="1">The sequence shown here is derived from an EMBL/GenBank/DDBJ whole genome shotgun (WGS) entry which is preliminary data.</text>
</comment>
<evidence type="ECO:0000313" key="2">
    <source>
        <dbReference type="Proteomes" id="UP000639606"/>
    </source>
</evidence>
<dbReference type="InterPro" id="IPR023401">
    <property type="entry name" value="ODC_N"/>
</dbReference>
<name>A0A918ATQ9_9PSEU</name>
<gene>
    <name evidence="1" type="primary">arcB</name>
    <name evidence="1" type="ORF">GCM10010185_66030</name>
</gene>
<dbReference type="PIRSF" id="PIRSF001439">
    <property type="entry name" value="CryM"/>
    <property type="match status" value="1"/>
</dbReference>
<dbReference type="Gene3D" id="3.30.1780.10">
    <property type="entry name" value="ornithine cyclodeaminase, domain 1"/>
    <property type="match status" value="1"/>
</dbReference>
<keyword evidence="2" id="KW-1185">Reference proteome</keyword>
<dbReference type="RefSeq" id="WP_189227263.1">
    <property type="nucleotide sequence ID" value="NZ_BMRG01000023.1"/>
</dbReference>
<reference evidence="1" key="1">
    <citation type="journal article" date="2014" name="Int. J. Syst. Evol. Microbiol.">
        <title>Complete genome sequence of Corynebacterium casei LMG S-19264T (=DSM 44701T), isolated from a smear-ripened cheese.</title>
        <authorList>
            <consortium name="US DOE Joint Genome Institute (JGI-PGF)"/>
            <person name="Walter F."/>
            <person name="Albersmeier A."/>
            <person name="Kalinowski J."/>
            <person name="Ruckert C."/>
        </authorList>
    </citation>
    <scope>NUCLEOTIDE SEQUENCE</scope>
    <source>
        <strain evidence="1">JCM 3313</strain>
    </source>
</reference>
<proteinExistence type="predicted"/>
<dbReference type="GO" id="GO:0005737">
    <property type="term" value="C:cytoplasm"/>
    <property type="evidence" value="ECO:0007669"/>
    <property type="project" value="TreeGrafter"/>
</dbReference>
<dbReference type="InterPro" id="IPR003462">
    <property type="entry name" value="ODC_Mu_crystall"/>
</dbReference>
<dbReference type="EMBL" id="BMRG01000023">
    <property type="protein sequence ID" value="GGP82779.1"/>
    <property type="molecule type" value="Genomic_DNA"/>
</dbReference>
<reference evidence="1" key="2">
    <citation type="submission" date="2020-09" db="EMBL/GenBank/DDBJ databases">
        <authorList>
            <person name="Sun Q."/>
            <person name="Ohkuma M."/>
        </authorList>
    </citation>
    <scope>NUCLEOTIDE SEQUENCE</scope>
    <source>
        <strain evidence="1">JCM 3313</strain>
    </source>
</reference>
<accession>A0A918ATQ9</accession>
<dbReference type="AlphaFoldDB" id="A0A918ATQ9"/>
<evidence type="ECO:0000313" key="1">
    <source>
        <dbReference type="EMBL" id="GGP82779.1"/>
    </source>
</evidence>
<dbReference type="PANTHER" id="PTHR13812">
    <property type="entry name" value="KETIMINE REDUCTASE MU-CRYSTALLIN"/>
    <property type="match status" value="1"/>
</dbReference>
<organism evidence="1 2">
    <name type="scientific">Saccharothrix coeruleofusca</name>
    <dbReference type="NCBI Taxonomy" id="33919"/>
    <lineage>
        <taxon>Bacteria</taxon>
        <taxon>Bacillati</taxon>
        <taxon>Actinomycetota</taxon>
        <taxon>Actinomycetes</taxon>
        <taxon>Pseudonocardiales</taxon>
        <taxon>Pseudonocardiaceae</taxon>
        <taxon>Saccharothrix</taxon>
    </lineage>
</organism>
<dbReference type="Proteomes" id="UP000639606">
    <property type="component" value="Unassembled WGS sequence"/>
</dbReference>
<protein>
    <submittedName>
        <fullName evidence="1">Ornithine cyclodeaminase</fullName>
    </submittedName>
</protein>